<sequence>MCNREADAVEVTKTVLMAVAYLHANHIVHRDHLLLDLKPENLLYKNRAPDSALVLGRTAKVMKDDDDILTTYCWLRRVRYYANHGPIFGGSFDLDLYGTSFNTSNNN</sequence>
<dbReference type="AlphaFoldDB" id="A0A9N8WCX6"/>
<gene>
    <name evidence="1" type="ORF">ALEPTO_LOCUS2443</name>
</gene>
<protein>
    <submittedName>
        <fullName evidence="1">8765_t:CDS:1</fullName>
    </submittedName>
</protein>
<dbReference type="OrthoDB" id="40902at2759"/>
<accession>A0A9N8WCX6</accession>
<comment type="caution">
    <text evidence="1">The sequence shown here is derived from an EMBL/GenBank/DDBJ whole genome shotgun (WGS) entry which is preliminary data.</text>
</comment>
<evidence type="ECO:0000313" key="2">
    <source>
        <dbReference type="Proteomes" id="UP000789508"/>
    </source>
</evidence>
<dbReference type="Proteomes" id="UP000789508">
    <property type="component" value="Unassembled WGS sequence"/>
</dbReference>
<dbReference type="InterPro" id="IPR011009">
    <property type="entry name" value="Kinase-like_dom_sf"/>
</dbReference>
<dbReference type="EMBL" id="CAJVPS010000356">
    <property type="protein sequence ID" value="CAG8480053.1"/>
    <property type="molecule type" value="Genomic_DNA"/>
</dbReference>
<evidence type="ECO:0000313" key="1">
    <source>
        <dbReference type="EMBL" id="CAG8480053.1"/>
    </source>
</evidence>
<keyword evidence="2" id="KW-1185">Reference proteome</keyword>
<reference evidence="1" key="1">
    <citation type="submission" date="2021-06" db="EMBL/GenBank/DDBJ databases">
        <authorList>
            <person name="Kallberg Y."/>
            <person name="Tangrot J."/>
            <person name="Rosling A."/>
        </authorList>
    </citation>
    <scope>NUCLEOTIDE SEQUENCE</scope>
    <source>
        <strain evidence="1">FL130A</strain>
    </source>
</reference>
<dbReference type="SUPFAM" id="SSF56112">
    <property type="entry name" value="Protein kinase-like (PK-like)"/>
    <property type="match status" value="1"/>
</dbReference>
<proteinExistence type="predicted"/>
<organism evidence="1 2">
    <name type="scientific">Ambispora leptoticha</name>
    <dbReference type="NCBI Taxonomy" id="144679"/>
    <lineage>
        <taxon>Eukaryota</taxon>
        <taxon>Fungi</taxon>
        <taxon>Fungi incertae sedis</taxon>
        <taxon>Mucoromycota</taxon>
        <taxon>Glomeromycotina</taxon>
        <taxon>Glomeromycetes</taxon>
        <taxon>Archaeosporales</taxon>
        <taxon>Ambisporaceae</taxon>
        <taxon>Ambispora</taxon>
    </lineage>
</organism>
<dbReference type="Gene3D" id="1.10.510.10">
    <property type="entry name" value="Transferase(Phosphotransferase) domain 1"/>
    <property type="match status" value="1"/>
</dbReference>
<name>A0A9N8WCX6_9GLOM</name>